<dbReference type="Proteomes" id="UP001161390">
    <property type="component" value="Unassembled WGS sequence"/>
</dbReference>
<gene>
    <name evidence="2" type="ORF">GCM10007854_28490</name>
</gene>
<reference evidence="2" key="2">
    <citation type="submission" date="2023-01" db="EMBL/GenBank/DDBJ databases">
        <title>Draft genome sequence of Algimonas porphyrae strain NBRC 108216.</title>
        <authorList>
            <person name="Sun Q."/>
            <person name="Mori K."/>
        </authorList>
    </citation>
    <scope>NUCLEOTIDE SEQUENCE</scope>
    <source>
        <strain evidence="2">NBRC 108216</strain>
    </source>
</reference>
<proteinExistence type="predicted"/>
<dbReference type="RefSeq" id="WP_284373936.1">
    <property type="nucleotide sequence ID" value="NZ_BSNJ01000007.1"/>
</dbReference>
<comment type="caution">
    <text evidence="2">The sequence shown here is derived from an EMBL/GenBank/DDBJ whole genome shotgun (WGS) entry which is preliminary data.</text>
</comment>
<feature type="compositionally biased region" description="Basic and acidic residues" evidence="1">
    <location>
        <begin position="382"/>
        <end position="391"/>
    </location>
</feature>
<sequence>MTRFAILLLSSVTLSGWGTQAIGQTSYQAGSSLSGSSGSSATYQRGPAFPDLSPEIIAQDVTTEYNRRTGAPEAVGPTFDPFEQDEDLAGQAYLRTTDGVRDLNGIRLQDGVLLEVQLYYTDYGDRDIGRTRDAVFLNGDPVPIVLSDSRELECSSRVTETVYHYDRYYYPGYGGLYRPRPTYFGHSLFDFSYWGGRSDGWHRRYQGPHHTGHPRRYRPERRERRRPTRRWDRTQVPSNNFVPRGTARIVPGQDLPRSRVDHYINGRPAGAKDRTRDVQPDRPRRPRRSDRTDRSRDVLPETLVPGRSDRSSRRDRDRRDRVTVPSPRAPSPRVTTPRIPSPRTSNPRVPSPRVTPQPAKPRPAPPVSKPRPSREPSTSVPERYDMFPSDRPRDGVVVSSVRDCAREDRLTLFIPYDRLEAARFDGLTLFIRDVSYDQRIDQTTVYDERPLYLPPNYIDGFKLGASLP</sequence>
<reference evidence="2" key="1">
    <citation type="journal article" date="2014" name="Int. J. Syst. Evol. Microbiol.">
        <title>Complete genome of a new Firmicutes species belonging to the dominant human colonic microbiota ('Ruminococcus bicirculans') reveals two chromosomes and a selective capacity to utilize plant glucans.</title>
        <authorList>
            <consortium name="NISC Comparative Sequencing Program"/>
            <person name="Wegmann U."/>
            <person name="Louis P."/>
            <person name="Goesmann A."/>
            <person name="Henrissat B."/>
            <person name="Duncan S.H."/>
            <person name="Flint H.J."/>
        </authorList>
    </citation>
    <scope>NUCLEOTIDE SEQUENCE</scope>
    <source>
        <strain evidence="2">NBRC 108216</strain>
    </source>
</reference>
<name>A0ABQ5V4K7_9PROT</name>
<protein>
    <submittedName>
        <fullName evidence="2">Uncharacterized protein</fullName>
    </submittedName>
</protein>
<feature type="compositionally biased region" description="Pro residues" evidence="1">
    <location>
        <begin position="349"/>
        <end position="369"/>
    </location>
</feature>
<evidence type="ECO:0000256" key="1">
    <source>
        <dbReference type="SAM" id="MobiDB-lite"/>
    </source>
</evidence>
<feature type="compositionally biased region" description="Basic residues" evidence="1">
    <location>
        <begin position="203"/>
        <end position="228"/>
    </location>
</feature>
<keyword evidence="3" id="KW-1185">Reference proteome</keyword>
<feature type="region of interest" description="Disordered" evidence="1">
    <location>
        <begin position="203"/>
        <end position="391"/>
    </location>
</feature>
<accession>A0ABQ5V4K7</accession>
<feature type="compositionally biased region" description="Basic and acidic residues" evidence="1">
    <location>
        <begin position="307"/>
        <end position="322"/>
    </location>
</feature>
<feature type="compositionally biased region" description="Low complexity" evidence="1">
    <location>
        <begin position="30"/>
        <end position="40"/>
    </location>
</feature>
<evidence type="ECO:0000313" key="2">
    <source>
        <dbReference type="EMBL" id="GLQ21894.1"/>
    </source>
</evidence>
<feature type="compositionally biased region" description="Basic and acidic residues" evidence="1">
    <location>
        <begin position="256"/>
        <end position="299"/>
    </location>
</feature>
<organism evidence="2 3">
    <name type="scientific">Algimonas porphyrae</name>
    <dbReference type="NCBI Taxonomy" id="1128113"/>
    <lineage>
        <taxon>Bacteria</taxon>
        <taxon>Pseudomonadati</taxon>
        <taxon>Pseudomonadota</taxon>
        <taxon>Alphaproteobacteria</taxon>
        <taxon>Maricaulales</taxon>
        <taxon>Robiginitomaculaceae</taxon>
        <taxon>Algimonas</taxon>
    </lineage>
</organism>
<evidence type="ECO:0000313" key="3">
    <source>
        <dbReference type="Proteomes" id="UP001161390"/>
    </source>
</evidence>
<dbReference type="EMBL" id="BSNJ01000007">
    <property type="protein sequence ID" value="GLQ21894.1"/>
    <property type="molecule type" value="Genomic_DNA"/>
</dbReference>
<feature type="region of interest" description="Disordered" evidence="1">
    <location>
        <begin position="28"/>
        <end position="51"/>
    </location>
</feature>